<keyword evidence="2" id="KW-0472">Membrane</keyword>
<dbReference type="KEGG" id="bfo:118404984"/>
<evidence type="ECO:0000313" key="4">
    <source>
        <dbReference type="Proteomes" id="UP000001554"/>
    </source>
</evidence>
<accession>A0A9J7KIK6</accession>
<dbReference type="AlphaFoldDB" id="A0A9J7KIK6"/>
<dbReference type="PANTHER" id="PTHR21184">
    <property type="entry name" value="MENORIN (DENDRITIC BRANCHING PROTEIN)"/>
    <property type="match status" value="1"/>
</dbReference>
<feature type="domain" description="Menorin-like" evidence="3">
    <location>
        <begin position="66"/>
        <end position="266"/>
    </location>
</feature>
<evidence type="ECO:0000313" key="5">
    <source>
        <dbReference type="RefSeq" id="XP_035660277.1"/>
    </source>
</evidence>
<reference evidence="4" key="1">
    <citation type="journal article" date="2020" name="Nat. Ecol. Evol.">
        <title>Deeply conserved synteny resolves early events in vertebrate evolution.</title>
        <authorList>
            <person name="Simakov O."/>
            <person name="Marletaz F."/>
            <person name="Yue J.X."/>
            <person name="O'Connell B."/>
            <person name="Jenkins J."/>
            <person name="Brandt A."/>
            <person name="Calef R."/>
            <person name="Tung C.H."/>
            <person name="Huang T.K."/>
            <person name="Schmutz J."/>
            <person name="Satoh N."/>
            <person name="Yu J.K."/>
            <person name="Putnam N.H."/>
            <person name="Green R.E."/>
            <person name="Rokhsar D.S."/>
        </authorList>
    </citation>
    <scope>NUCLEOTIDE SEQUENCE [LARGE SCALE GENOMIC DNA]</scope>
    <source>
        <strain evidence="4">S238N-H82</strain>
    </source>
</reference>
<protein>
    <submittedName>
        <fullName evidence="5">Protein FAM151A-like</fullName>
    </submittedName>
</protein>
<gene>
    <name evidence="5" type="primary">LOC118404984</name>
</gene>
<comment type="similarity">
    <text evidence="1">Belongs to the menorin family.</text>
</comment>
<dbReference type="RefSeq" id="XP_035660277.1">
    <property type="nucleotide sequence ID" value="XM_035804384.1"/>
</dbReference>
<evidence type="ECO:0000259" key="3">
    <source>
        <dbReference type="Pfam" id="PF10223"/>
    </source>
</evidence>
<dbReference type="OrthoDB" id="413402at2759"/>
<dbReference type="InterPro" id="IPR019356">
    <property type="entry name" value="Menorin_dom"/>
</dbReference>
<evidence type="ECO:0000256" key="2">
    <source>
        <dbReference type="SAM" id="Phobius"/>
    </source>
</evidence>
<dbReference type="Proteomes" id="UP000001554">
    <property type="component" value="Chromosome 17"/>
</dbReference>
<keyword evidence="2" id="KW-0812">Transmembrane</keyword>
<dbReference type="Pfam" id="PF10223">
    <property type="entry name" value="Menorin_N"/>
    <property type="match status" value="4"/>
</dbReference>
<proteinExistence type="inferred from homology"/>
<keyword evidence="4" id="KW-1185">Reference proteome</keyword>
<dbReference type="GeneID" id="118404984"/>
<feature type="transmembrane region" description="Helical" evidence="2">
    <location>
        <begin position="20"/>
        <end position="42"/>
    </location>
</feature>
<organism evidence="4 5">
    <name type="scientific">Branchiostoma floridae</name>
    <name type="common">Florida lancelet</name>
    <name type="synonym">Amphioxus</name>
    <dbReference type="NCBI Taxonomy" id="7739"/>
    <lineage>
        <taxon>Eukaryota</taxon>
        <taxon>Metazoa</taxon>
        <taxon>Chordata</taxon>
        <taxon>Cephalochordata</taxon>
        <taxon>Leptocardii</taxon>
        <taxon>Amphioxiformes</taxon>
        <taxon>Branchiostomatidae</taxon>
        <taxon>Branchiostoma</taxon>
    </lineage>
</organism>
<name>A0A9J7KIK6_BRAFL</name>
<dbReference type="PANTHER" id="PTHR21184:SF6">
    <property type="entry name" value="CONSERVED PLASMA MEMBRANE PROTEIN"/>
    <property type="match status" value="1"/>
</dbReference>
<evidence type="ECO:0000256" key="1">
    <source>
        <dbReference type="ARBA" id="ARBA00044953"/>
    </source>
</evidence>
<sequence>MEVEIEGKSKRHQKKVTRYVTIAAVIGVVLVAAIALMVYFLVPPVTIAEFPTDGSPLEYFKFDRQDAIQVTWSHGANSKAQLAKALASDVHMLEADILLRGQGTHAQTDIPVMAHPPQTDSDNTFQEWLDAALESSKGLKLDFKSIGSVAPSLRILRNKSNLINRPVWLNADILRGPNTVNPGVNAREFIDTVNRIFPECTLSIGWTTGFYYDRENEGYTRQMVEEMHSYCGDLTQPVTFPIRNSLLSLPGTLENLEWLLSQSDRSGKSNIIGADVILGNQNQPIMAKPTDNGYDLTFEEWLSAIMAADHDVAVKLTFHTTEAVIPQSFNNESYLKWLLEQSDTYTLTLSEGQTSIDPVDLLKIRNDFDWSRVFYDITTEKATELLRMTETGGSLVNFFQASYKIYGRDGLSITWADGVNSREAIEEAMGAYREVTMLEADVDIRSDNVPIMSDDASVAGSDVITLEEWLDVAKMRQQGIMLEFHSVGSVVPALEVFQRRSEDLRSPVMLKAKIPGLFSKETFIDPIVNMFPHVSIVFAMRPVSPLEGYSRAQVEQISRMCANLTQVVTFSVDVRQVRGSWDNLSWLLNQSALYNLYIWAGWPEQETYSVDVTDLVFVRNNFDHTRVFYDLIPRVMKEFKKAIEET</sequence>
<feature type="domain" description="Menorin-like" evidence="3">
    <location>
        <begin position="267"/>
        <end position="326"/>
    </location>
</feature>
<reference evidence="5" key="2">
    <citation type="submission" date="2025-08" db="UniProtKB">
        <authorList>
            <consortium name="RefSeq"/>
        </authorList>
    </citation>
    <scope>IDENTIFICATION</scope>
    <source>
        <strain evidence="5">S238N-H82</strain>
        <tissue evidence="5">Testes</tissue>
    </source>
</reference>
<feature type="domain" description="Menorin-like" evidence="3">
    <location>
        <begin position="332"/>
        <end position="380"/>
    </location>
</feature>
<keyword evidence="2" id="KW-1133">Transmembrane helix</keyword>
<dbReference type="GO" id="GO:0005615">
    <property type="term" value="C:extracellular space"/>
    <property type="evidence" value="ECO:0000318"/>
    <property type="project" value="GO_Central"/>
</dbReference>
<feature type="domain" description="Menorin-like" evidence="3">
    <location>
        <begin position="409"/>
        <end position="633"/>
    </location>
</feature>